<reference evidence="1 2" key="1">
    <citation type="submission" date="2018-11" db="EMBL/GenBank/DDBJ databases">
        <title>Chitinophaga lutea sp.nov., isolate from arsenic contaminated soil.</title>
        <authorList>
            <person name="Zong Y."/>
        </authorList>
    </citation>
    <scope>NUCLEOTIDE SEQUENCE [LARGE SCALE GENOMIC DNA]</scope>
    <source>
        <strain evidence="1 2">ZY74</strain>
    </source>
</reference>
<dbReference type="AlphaFoldDB" id="A0A3N4PKJ1"/>
<dbReference type="OrthoDB" id="979560at2"/>
<gene>
    <name evidence="1" type="ORF">EGT74_14820</name>
</gene>
<comment type="caution">
    <text evidence="1">The sequence shown here is derived from an EMBL/GenBank/DDBJ whole genome shotgun (WGS) entry which is preliminary data.</text>
</comment>
<sequence>MEKKNSISSLIALHDLHTGLFPNVIDGISDKDAHNRLNTPANHVAWLTNNMVQLRLRLADVAGVALDAAQKAFLDNFKSIQDGVTYPPLADYKKDWDKITPALRDKLASLTEEQLDEMVAIPGMGDKEKLSGIIGFFIYMESYGIGQIGLWRRLLGYPAMKYPGQ</sequence>
<dbReference type="Gene3D" id="1.20.120.450">
    <property type="entry name" value="dinb family like domain"/>
    <property type="match status" value="1"/>
</dbReference>
<keyword evidence="2" id="KW-1185">Reference proteome</keyword>
<dbReference type="InterPro" id="IPR034660">
    <property type="entry name" value="DinB/YfiT-like"/>
</dbReference>
<accession>A0A3N4PKJ1</accession>
<name>A0A3N4PKJ1_9BACT</name>
<dbReference type="Proteomes" id="UP000278351">
    <property type="component" value="Unassembled WGS sequence"/>
</dbReference>
<proteinExistence type="predicted"/>
<organism evidence="1 2">
    <name type="scientific">Chitinophaga lutea</name>
    <dbReference type="NCBI Taxonomy" id="2488634"/>
    <lineage>
        <taxon>Bacteria</taxon>
        <taxon>Pseudomonadati</taxon>
        <taxon>Bacteroidota</taxon>
        <taxon>Chitinophagia</taxon>
        <taxon>Chitinophagales</taxon>
        <taxon>Chitinophagaceae</taxon>
        <taxon>Chitinophaga</taxon>
    </lineage>
</organism>
<dbReference type="RefSeq" id="WP_123847327.1">
    <property type="nucleotide sequence ID" value="NZ_RPDH01000002.1"/>
</dbReference>
<dbReference type="EMBL" id="RPDH01000002">
    <property type="protein sequence ID" value="RPE08325.1"/>
    <property type="molecule type" value="Genomic_DNA"/>
</dbReference>
<evidence type="ECO:0000313" key="2">
    <source>
        <dbReference type="Proteomes" id="UP000278351"/>
    </source>
</evidence>
<evidence type="ECO:0000313" key="1">
    <source>
        <dbReference type="EMBL" id="RPE08325.1"/>
    </source>
</evidence>
<dbReference type="SUPFAM" id="SSF109854">
    <property type="entry name" value="DinB/YfiT-like putative metalloenzymes"/>
    <property type="match status" value="1"/>
</dbReference>
<protein>
    <submittedName>
        <fullName evidence="1">DinB family protein</fullName>
    </submittedName>
</protein>